<keyword evidence="13" id="KW-0067">ATP-binding</keyword>
<dbReference type="GO" id="GO:0005524">
    <property type="term" value="F:ATP binding"/>
    <property type="evidence" value="ECO:0007669"/>
    <property type="project" value="UniProtKB-KW"/>
</dbReference>
<dbReference type="SMART" id="SM00304">
    <property type="entry name" value="HAMP"/>
    <property type="match status" value="1"/>
</dbReference>
<dbReference type="GO" id="GO:0004673">
    <property type="term" value="F:protein histidine kinase activity"/>
    <property type="evidence" value="ECO:0007669"/>
    <property type="project" value="UniProtKB-EC"/>
</dbReference>
<evidence type="ECO:0000256" key="2">
    <source>
        <dbReference type="ARBA" id="ARBA00004370"/>
    </source>
</evidence>
<evidence type="ECO:0000256" key="1">
    <source>
        <dbReference type="ARBA" id="ARBA00000085"/>
    </source>
</evidence>
<feature type="domain" description="HAMP" evidence="12">
    <location>
        <begin position="356"/>
        <end position="427"/>
    </location>
</feature>
<proteinExistence type="predicted"/>
<dbReference type="PANTHER" id="PTHR45436:SF5">
    <property type="entry name" value="SENSOR HISTIDINE KINASE TRCS"/>
    <property type="match status" value="1"/>
</dbReference>
<dbReference type="CDD" id="cd06225">
    <property type="entry name" value="HAMP"/>
    <property type="match status" value="1"/>
</dbReference>
<comment type="caution">
    <text evidence="13">The sequence shown here is derived from an EMBL/GenBank/DDBJ whole genome shotgun (WGS) entry which is preliminary data.</text>
</comment>
<keyword evidence="13" id="KW-0547">Nucleotide-binding</keyword>
<sequence length="784" mass="84136">MSSLDTLADRLGRRLARLPFRRKLNALIVIPLVVVALLVAVAMNGQVNQAESAAAEAELLGNSATVARLVDDIQQEQAQAILYYESYWNTPVGSKRNLADRTPYLTAQHATDLQLSAVRRVFGGAMPPELDTALQKLDPDGLGLAREAIATGLLPAENIDAAYGDVSEGLIDGLGLTAQQRNQTTARLADQLDVLLRADSSHAQFETSVVSALTRDSDATVQFGVAESSYQLYRAQETRFAVIAPLERSSALYQLDFGPDETQLEATLGDLAQKISAVADPTSADLAAGSRAAQALEPTVVRESQRRATVIDQLIPQLATEAQQDSTRAWWRASILLALAVVLLLGWVLLLTLIRRSILGPLQRVTDAARRVSELSAQELARVADEDTPAADGLPQLEDLPITAADEIGELARAFNQVQATAGGLLERQAQSRRNTAEMFGNIGRRVANLTGRQLALIDAVERDETDPALLDRLYRIDHIAVRLQRNADSLMLLAGLSDTELDGRPAELSHVVRAALGQIEGFERVRLIAEADATVTPDLVNDLVLVLAELLENAVTFSPAHTEVAVTLRERAGQAVLEIVDHGLGMSAERLAEENGRLVRRARLDLAPTQVLGLFVVGVLARRWDLQVVLSRTPGGGLTCDLTLPTDLVTPGAPRAGRTWSPTATPERSAAAPLPAAAPERSTVGSALGGEARPAPQTNLAHVVLPPPSLPRDRPDGPPGGGLKRRVRGATLREGRRPAEPFAARPADPDEVRSSLEEFEAAVSRAERDSTINTPERTEGVGQ</sequence>
<dbReference type="InterPro" id="IPR050428">
    <property type="entry name" value="TCS_sensor_his_kinase"/>
</dbReference>
<evidence type="ECO:0000256" key="11">
    <source>
        <dbReference type="SAM" id="Phobius"/>
    </source>
</evidence>
<evidence type="ECO:0000313" key="13">
    <source>
        <dbReference type="EMBL" id="RAG82881.1"/>
    </source>
</evidence>
<keyword evidence="9" id="KW-0902">Two-component regulatory system</keyword>
<feature type="transmembrane region" description="Helical" evidence="11">
    <location>
        <begin position="24"/>
        <end position="43"/>
    </location>
</feature>
<evidence type="ECO:0000256" key="10">
    <source>
        <dbReference type="SAM" id="MobiDB-lite"/>
    </source>
</evidence>
<evidence type="ECO:0000313" key="14">
    <source>
        <dbReference type="Proteomes" id="UP000248889"/>
    </source>
</evidence>
<protein>
    <recommendedName>
        <fullName evidence="3">histidine kinase</fullName>
        <ecNumber evidence="3">2.7.13.3</ecNumber>
    </recommendedName>
</protein>
<feature type="compositionally biased region" description="Low complexity" evidence="10">
    <location>
        <begin position="671"/>
        <end position="680"/>
    </location>
</feature>
<dbReference type="EC" id="2.7.13.3" evidence="3"/>
<dbReference type="RefSeq" id="WP_111504589.1">
    <property type="nucleotide sequence ID" value="NZ_QKYN01000100.1"/>
</dbReference>
<reference evidence="13 14" key="1">
    <citation type="submission" date="2018-06" db="EMBL/GenBank/DDBJ databases">
        <title>Streptacidiphilus pinicola sp. nov., isolated from pine grove soil.</title>
        <authorList>
            <person name="Roh S.G."/>
            <person name="Park S."/>
            <person name="Kim M.-K."/>
            <person name="Yun B.-R."/>
            <person name="Park J."/>
            <person name="Kim M.J."/>
            <person name="Kim Y.S."/>
            <person name="Kim S.B."/>
        </authorList>
    </citation>
    <scope>NUCLEOTIDE SEQUENCE [LARGE SCALE GENOMIC DNA]</scope>
    <source>
        <strain evidence="13 14">MMS16-CNU450</strain>
    </source>
</reference>
<dbReference type="Proteomes" id="UP000248889">
    <property type="component" value="Unassembled WGS sequence"/>
</dbReference>
<feature type="transmembrane region" description="Helical" evidence="11">
    <location>
        <begin position="329"/>
        <end position="354"/>
    </location>
</feature>
<dbReference type="InterPro" id="IPR003594">
    <property type="entry name" value="HATPase_dom"/>
</dbReference>
<dbReference type="Gene3D" id="3.30.565.10">
    <property type="entry name" value="Histidine kinase-like ATPase, C-terminal domain"/>
    <property type="match status" value="1"/>
</dbReference>
<evidence type="ECO:0000256" key="5">
    <source>
        <dbReference type="ARBA" id="ARBA00022679"/>
    </source>
</evidence>
<dbReference type="Gene3D" id="6.10.340.10">
    <property type="match status" value="1"/>
</dbReference>
<name>A0A2X0IHK4_9ACTN</name>
<dbReference type="InterPro" id="IPR003660">
    <property type="entry name" value="HAMP_dom"/>
</dbReference>
<dbReference type="GO" id="GO:0000160">
    <property type="term" value="P:phosphorelay signal transduction system"/>
    <property type="evidence" value="ECO:0007669"/>
    <property type="project" value="UniProtKB-KW"/>
</dbReference>
<evidence type="ECO:0000256" key="8">
    <source>
        <dbReference type="ARBA" id="ARBA00022989"/>
    </source>
</evidence>
<dbReference type="PANTHER" id="PTHR45436">
    <property type="entry name" value="SENSOR HISTIDINE KINASE YKOH"/>
    <property type="match status" value="1"/>
</dbReference>
<dbReference type="OrthoDB" id="3845898at2"/>
<feature type="compositionally biased region" description="Basic and acidic residues" evidence="10">
    <location>
        <begin position="748"/>
        <end position="757"/>
    </location>
</feature>
<keyword evidence="5" id="KW-0808">Transferase</keyword>
<dbReference type="GO" id="GO:0005886">
    <property type="term" value="C:plasma membrane"/>
    <property type="evidence" value="ECO:0007669"/>
    <property type="project" value="TreeGrafter"/>
</dbReference>
<dbReference type="InterPro" id="IPR036890">
    <property type="entry name" value="HATPase_C_sf"/>
</dbReference>
<dbReference type="SUPFAM" id="SSF55874">
    <property type="entry name" value="ATPase domain of HSP90 chaperone/DNA topoisomerase II/histidine kinase"/>
    <property type="match status" value="1"/>
</dbReference>
<dbReference type="AlphaFoldDB" id="A0A2X0IHK4"/>
<keyword evidence="14" id="KW-1185">Reference proteome</keyword>
<dbReference type="Pfam" id="PF00672">
    <property type="entry name" value="HAMP"/>
    <property type="match status" value="1"/>
</dbReference>
<feature type="region of interest" description="Disordered" evidence="10">
    <location>
        <begin position="652"/>
        <end position="784"/>
    </location>
</feature>
<dbReference type="EMBL" id="QKYN01000100">
    <property type="protein sequence ID" value="RAG82881.1"/>
    <property type="molecule type" value="Genomic_DNA"/>
</dbReference>
<dbReference type="PROSITE" id="PS50885">
    <property type="entry name" value="HAMP"/>
    <property type="match status" value="1"/>
</dbReference>
<feature type="compositionally biased region" description="Basic and acidic residues" evidence="10">
    <location>
        <begin position="766"/>
        <end position="784"/>
    </location>
</feature>
<organism evidence="13 14">
    <name type="scientific">Streptacidiphilus pinicola</name>
    <dbReference type="NCBI Taxonomy" id="2219663"/>
    <lineage>
        <taxon>Bacteria</taxon>
        <taxon>Bacillati</taxon>
        <taxon>Actinomycetota</taxon>
        <taxon>Actinomycetes</taxon>
        <taxon>Kitasatosporales</taxon>
        <taxon>Streptomycetaceae</taxon>
        <taxon>Streptacidiphilus</taxon>
    </lineage>
</organism>
<evidence type="ECO:0000256" key="4">
    <source>
        <dbReference type="ARBA" id="ARBA00022553"/>
    </source>
</evidence>
<keyword evidence="7" id="KW-0418">Kinase</keyword>
<keyword evidence="4" id="KW-0597">Phosphoprotein</keyword>
<keyword evidence="11" id="KW-0472">Membrane</keyword>
<evidence type="ECO:0000256" key="3">
    <source>
        <dbReference type="ARBA" id="ARBA00012438"/>
    </source>
</evidence>
<gene>
    <name evidence="13" type="ORF">DN069_25315</name>
</gene>
<evidence type="ECO:0000256" key="7">
    <source>
        <dbReference type="ARBA" id="ARBA00022777"/>
    </source>
</evidence>
<accession>A0A2X0IHK4</accession>
<keyword evidence="8 11" id="KW-1133">Transmembrane helix</keyword>
<comment type="subcellular location">
    <subcellularLocation>
        <location evidence="2">Membrane</location>
    </subcellularLocation>
</comment>
<evidence type="ECO:0000259" key="12">
    <source>
        <dbReference type="PROSITE" id="PS50885"/>
    </source>
</evidence>
<evidence type="ECO:0000256" key="9">
    <source>
        <dbReference type="ARBA" id="ARBA00023012"/>
    </source>
</evidence>
<evidence type="ECO:0000256" key="6">
    <source>
        <dbReference type="ARBA" id="ARBA00022692"/>
    </source>
</evidence>
<dbReference type="Pfam" id="PF02518">
    <property type="entry name" value="HATPase_c"/>
    <property type="match status" value="1"/>
</dbReference>
<dbReference type="SMART" id="SM00387">
    <property type="entry name" value="HATPase_c"/>
    <property type="match status" value="1"/>
</dbReference>
<comment type="catalytic activity">
    <reaction evidence="1">
        <text>ATP + protein L-histidine = ADP + protein N-phospho-L-histidine.</text>
        <dbReference type="EC" id="2.7.13.3"/>
    </reaction>
</comment>
<keyword evidence="6 11" id="KW-0812">Transmembrane</keyword>